<dbReference type="Proteomes" id="UP000219901">
    <property type="component" value="Unassembled WGS sequence"/>
</dbReference>
<dbReference type="Gene3D" id="1.10.10.60">
    <property type="entry name" value="Homeodomain-like"/>
    <property type="match status" value="2"/>
</dbReference>
<dbReference type="GO" id="GO:0003700">
    <property type="term" value="F:DNA-binding transcription factor activity"/>
    <property type="evidence" value="ECO:0007669"/>
    <property type="project" value="InterPro"/>
</dbReference>
<dbReference type="SUPFAM" id="SSF51215">
    <property type="entry name" value="Regulatory protein AraC"/>
    <property type="match status" value="1"/>
</dbReference>
<proteinExistence type="predicted"/>
<dbReference type="Gene3D" id="2.60.120.10">
    <property type="entry name" value="Jelly Rolls"/>
    <property type="match status" value="1"/>
</dbReference>
<dbReference type="RefSeq" id="WP_097783707.1">
    <property type="nucleotide sequence ID" value="NZ_NMTV01000068.1"/>
</dbReference>
<dbReference type="InterPro" id="IPR037923">
    <property type="entry name" value="HTH-like"/>
</dbReference>
<sequence>MKVIKTDKHYMAEPDFEIDHYKDASYPPVASHYHEFYEFFLFVSGNADYVVHDKMFRLKPGDLLIIPPAIMHHPIFRDFEIPYERYVLWLSPPAFDTMKKIDPDIDYFLRPGHAKTFLIRDSVDSSRARFGQFEALTHAYREESLCYHSEGMADILRILIGINRSLYNREHVFAKAQKPSVLSNALHYIDLNLSGDLSLDTVAKALFIDKYNFSHMFKQNMQISFYQYVIQQRLLEAKRLLMKKEPISSIPANCGFSDYNAFYRSFKKNYGVNPREYVAYHIKAIHGEVGGLSLDIDHQSTES</sequence>
<evidence type="ECO:0000256" key="1">
    <source>
        <dbReference type="ARBA" id="ARBA00023015"/>
    </source>
</evidence>
<dbReference type="InterPro" id="IPR009057">
    <property type="entry name" value="Homeodomain-like_sf"/>
</dbReference>
<dbReference type="InterPro" id="IPR003313">
    <property type="entry name" value="AraC-bd"/>
</dbReference>
<evidence type="ECO:0000259" key="4">
    <source>
        <dbReference type="PROSITE" id="PS01124"/>
    </source>
</evidence>
<dbReference type="InterPro" id="IPR018060">
    <property type="entry name" value="HTH_AraC"/>
</dbReference>
<keyword evidence="3" id="KW-0804">Transcription</keyword>
<comment type="caution">
    <text evidence="5">The sequence shown here is derived from an EMBL/GenBank/DDBJ whole genome shotgun (WGS) entry which is preliminary data.</text>
</comment>
<gene>
    <name evidence="5" type="ORF">CGS55_12415</name>
</gene>
<protein>
    <recommendedName>
        <fullName evidence="4">HTH araC/xylS-type domain-containing protein</fullName>
    </recommendedName>
</protein>
<feature type="domain" description="HTH araC/xylS-type" evidence="4">
    <location>
        <begin position="183"/>
        <end position="280"/>
    </location>
</feature>
<dbReference type="PROSITE" id="PS01124">
    <property type="entry name" value="HTH_ARAC_FAMILY_2"/>
    <property type="match status" value="1"/>
</dbReference>
<dbReference type="SMART" id="SM00342">
    <property type="entry name" value="HTH_ARAC"/>
    <property type="match status" value="1"/>
</dbReference>
<keyword evidence="2" id="KW-0238">DNA-binding</keyword>
<keyword evidence="1" id="KW-0805">Transcription regulation</keyword>
<dbReference type="Pfam" id="PF12833">
    <property type="entry name" value="HTH_18"/>
    <property type="match status" value="1"/>
</dbReference>
<evidence type="ECO:0000313" key="5">
    <source>
        <dbReference type="EMBL" id="PDX71564.1"/>
    </source>
</evidence>
<dbReference type="PANTHER" id="PTHR43280">
    <property type="entry name" value="ARAC-FAMILY TRANSCRIPTIONAL REGULATOR"/>
    <property type="match status" value="1"/>
</dbReference>
<name>A0A2A6ZXE1_9FIRM</name>
<organism evidence="5 6">
    <name type="scientific">Faecalibacterium prausnitzii</name>
    <dbReference type="NCBI Taxonomy" id="853"/>
    <lineage>
        <taxon>Bacteria</taxon>
        <taxon>Bacillati</taxon>
        <taxon>Bacillota</taxon>
        <taxon>Clostridia</taxon>
        <taxon>Eubacteriales</taxon>
        <taxon>Oscillospiraceae</taxon>
        <taxon>Faecalibacterium</taxon>
    </lineage>
</organism>
<dbReference type="InterPro" id="IPR014710">
    <property type="entry name" value="RmlC-like_jellyroll"/>
</dbReference>
<dbReference type="EMBL" id="NMTV01000068">
    <property type="protein sequence ID" value="PDX71564.1"/>
    <property type="molecule type" value="Genomic_DNA"/>
</dbReference>
<dbReference type="AlphaFoldDB" id="A0A2A6ZXE1"/>
<evidence type="ECO:0000256" key="3">
    <source>
        <dbReference type="ARBA" id="ARBA00023163"/>
    </source>
</evidence>
<dbReference type="GO" id="GO:0043565">
    <property type="term" value="F:sequence-specific DNA binding"/>
    <property type="evidence" value="ECO:0007669"/>
    <property type="project" value="InterPro"/>
</dbReference>
<evidence type="ECO:0000256" key="2">
    <source>
        <dbReference type="ARBA" id="ARBA00023125"/>
    </source>
</evidence>
<evidence type="ECO:0000313" key="6">
    <source>
        <dbReference type="Proteomes" id="UP000219901"/>
    </source>
</evidence>
<dbReference type="SUPFAM" id="SSF46689">
    <property type="entry name" value="Homeodomain-like"/>
    <property type="match status" value="2"/>
</dbReference>
<dbReference type="PANTHER" id="PTHR43280:SF34">
    <property type="entry name" value="ARAC-FAMILY TRANSCRIPTIONAL REGULATOR"/>
    <property type="match status" value="1"/>
</dbReference>
<dbReference type="Pfam" id="PF02311">
    <property type="entry name" value="AraC_binding"/>
    <property type="match status" value="1"/>
</dbReference>
<accession>A0A2A6ZXE1</accession>
<reference evidence="5 6" key="1">
    <citation type="journal article" date="2017" name="Front. Microbiol.">
        <title>New Insights into the Diversity of the Genus Faecalibacterium.</title>
        <authorList>
            <person name="Benevides L."/>
            <person name="Burman S."/>
            <person name="Martin R."/>
            <person name="Robert V."/>
            <person name="Thomas M."/>
            <person name="Miquel S."/>
            <person name="Chain F."/>
            <person name="Sokol H."/>
            <person name="Bermudez-Humaran L.G."/>
            <person name="Morrison M."/>
            <person name="Langella P."/>
            <person name="Azevedo V.A."/>
            <person name="Chatel J.M."/>
            <person name="Soares S."/>
        </authorList>
    </citation>
    <scope>NUCLEOTIDE SEQUENCE [LARGE SCALE GENOMIC DNA]</scope>
    <source>
        <strain evidence="5 6">CNCM I 4546</strain>
    </source>
</reference>